<keyword evidence="2" id="KW-1185">Reference proteome</keyword>
<evidence type="ECO:0000313" key="2">
    <source>
        <dbReference type="Proteomes" id="UP001732700"/>
    </source>
</evidence>
<reference evidence="1" key="2">
    <citation type="submission" date="2025-09" db="UniProtKB">
        <authorList>
            <consortium name="EnsemblPlants"/>
        </authorList>
    </citation>
    <scope>IDENTIFICATION</scope>
</reference>
<dbReference type="EnsemblPlants" id="AVESA.00010b.r2.6AG1018030.1">
    <property type="protein sequence ID" value="AVESA.00010b.r2.6AG1018030.1.CDS.1"/>
    <property type="gene ID" value="AVESA.00010b.r2.6AG1018030"/>
</dbReference>
<protein>
    <submittedName>
        <fullName evidence="1">Uncharacterized protein</fullName>
    </submittedName>
</protein>
<accession>A0ACD5YSS7</accession>
<reference evidence="1" key="1">
    <citation type="submission" date="2021-05" db="EMBL/GenBank/DDBJ databases">
        <authorList>
            <person name="Scholz U."/>
            <person name="Mascher M."/>
            <person name="Fiebig A."/>
        </authorList>
    </citation>
    <scope>NUCLEOTIDE SEQUENCE [LARGE SCALE GENOMIC DNA]</scope>
</reference>
<evidence type="ECO:0000313" key="1">
    <source>
        <dbReference type="EnsemblPlants" id="AVESA.00010b.r2.6AG1018030.1.CDS.1"/>
    </source>
</evidence>
<organism evidence="1 2">
    <name type="scientific">Avena sativa</name>
    <name type="common">Oat</name>
    <dbReference type="NCBI Taxonomy" id="4498"/>
    <lineage>
        <taxon>Eukaryota</taxon>
        <taxon>Viridiplantae</taxon>
        <taxon>Streptophyta</taxon>
        <taxon>Embryophyta</taxon>
        <taxon>Tracheophyta</taxon>
        <taxon>Spermatophyta</taxon>
        <taxon>Magnoliopsida</taxon>
        <taxon>Liliopsida</taxon>
        <taxon>Poales</taxon>
        <taxon>Poaceae</taxon>
        <taxon>BOP clade</taxon>
        <taxon>Pooideae</taxon>
        <taxon>Poodae</taxon>
        <taxon>Poeae</taxon>
        <taxon>Poeae Chloroplast Group 1 (Aveneae type)</taxon>
        <taxon>Aveninae</taxon>
        <taxon>Avena</taxon>
    </lineage>
</organism>
<sequence>MEVVVSSIAGELVNRFISFIIKKYNSQVNLDEKMERLQQLLHRVHMVVEEAEGRHLTNSKMLLELKKLADAMYRGYHVLDTTKSRTLRISRVEEEEVSSSGSSIYSFRSTRSTAAAVYQELQSALDNLETMVSNMAEFVLLLGGCDRMFRGPYDAYLYADNFMFGRHVEKQQIINILLQDNPTPSAPTVLPIIGAGREGKKTLVAHVCNNQEVLSHFSSILHLNGESFCRTEHEVFIQAGRILVVVEFTSDVEDETWKKFYSSAASHMGRGSKIIIITKIQKLTRFGTVRPVCLHSPSPEEYSYLLKVLAFGSTNPEEHPQLASIAKDIAAVLGGSMITANVYADVLRKNQNAKFWFSVWKKYSNVVRSNLSEFGEHPRHLMDKDHPIDITNIASSPNPLRLMPPHGENDHSRKDLPKVIFGELISGSAILPKEEFELVAWESRIPPYKKFLNLAKFLGEMNLP</sequence>
<proteinExistence type="predicted"/>
<name>A0ACD5YSS7_AVESA</name>
<dbReference type="Proteomes" id="UP001732700">
    <property type="component" value="Chromosome 6A"/>
</dbReference>